<keyword evidence="10" id="KW-1185">Reference proteome</keyword>
<evidence type="ECO:0000313" key="9">
    <source>
        <dbReference type="EMBL" id="MFA1543477.1"/>
    </source>
</evidence>
<proteinExistence type="predicted"/>
<evidence type="ECO:0000256" key="7">
    <source>
        <dbReference type="SAM" id="MobiDB-lite"/>
    </source>
</evidence>
<dbReference type="SUPFAM" id="SSF103473">
    <property type="entry name" value="MFS general substrate transporter"/>
    <property type="match status" value="1"/>
</dbReference>
<evidence type="ECO:0000256" key="6">
    <source>
        <dbReference type="ARBA" id="ARBA00023136"/>
    </source>
</evidence>
<evidence type="ECO:0000256" key="4">
    <source>
        <dbReference type="ARBA" id="ARBA00022692"/>
    </source>
</evidence>
<feature type="compositionally biased region" description="Low complexity" evidence="7">
    <location>
        <begin position="116"/>
        <end position="131"/>
    </location>
</feature>
<dbReference type="Proteomes" id="UP001569963">
    <property type="component" value="Unassembled WGS sequence"/>
</dbReference>
<keyword evidence="6 8" id="KW-0472">Membrane</keyword>
<accession>A0ABV4QLQ9</accession>
<comment type="caution">
    <text evidence="9">The sequence shown here is derived from an EMBL/GenBank/DDBJ whole genome shotgun (WGS) entry which is preliminary data.</text>
</comment>
<evidence type="ECO:0000256" key="1">
    <source>
        <dbReference type="ARBA" id="ARBA00004429"/>
    </source>
</evidence>
<evidence type="ECO:0000256" key="8">
    <source>
        <dbReference type="SAM" id="Phobius"/>
    </source>
</evidence>
<evidence type="ECO:0000256" key="2">
    <source>
        <dbReference type="ARBA" id="ARBA00022448"/>
    </source>
</evidence>
<dbReference type="Pfam" id="PF05977">
    <property type="entry name" value="MFS_3"/>
    <property type="match status" value="1"/>
</dbReference>
<dbReference type="InterPro" id="IPR036259">
    <property type="entry name" value="MFS_trans_sf"/>
</dbReference>
<feature type="region of interest" description="Disordered" evidence="7">
    <location>
        <begin position="116"/>
        <end position="141"/>
    </location>
</feature>
<evidence type="ECO:0000313" key="10">
    <source>
        <dbReference type="Proteomes" id="UP001569963"/>
    </source>
</evidence>
<feature type="transmembrane region" description="Helical" evidence="8">
    <location>
        <begin position="44"/>
        <end position="62"/>
    </location>
</feature>
<evidence type="ECO:0000256" key="3">
    <source>
        <dbReference type="ARBA" id="ARBA00022475"/>
    </source>
</evidence>
<feature type="transmembrane region" description="Helical" evidence="8">
    <location>
        <begin position="21"/>
        <end position="38"/>
    </location>
</feature>
<evidence type="ECO:0000256" key="5">
    <source>
        <dbReference type="ARBA" id="ARBA00022989"/>
    </source>
</evidence>
<gene>
    <name evidence="9" type="ORF">SM611_31505</name>
</gene>
<dbReference type="PANTHER" id="PTHR23513:SF9">
    <property type="entry name" value="ENTEROBACTIN EXPORTER ENTS"/>
    <property type="match status" value="1"/>
</dbReference>
<keyword evidence="5 8" id="KW-1133">Transmembrane helix</keyword>
<keyword evidence="3" id="KW-1003">Cell membrane</keyword>
<name>A0ABV4QLQ9_9ACTN</name>
<dbReference type="PANTHER" id="PTHR23513">
    <property type="entry name" value="INTEGRAL MEMBRANE EFFLUX PROTEIN-RELATED"/>
    <property type="match status" value="1"/>
</dbReference>
<sequence length="141" mass="15362">MPLRRNRNFTLPWSGQIISDLGTRVTTIAFPLLVISMTHSPAKAGIVGFCATLPYALFYLPAGALPDQYDRRRVMLICEVGRFLALGSLVVGAWALAAGGADNTFHECSWRFSRTSRGGFRRSSGGARSGTLPRLSRLGEM</sequence>
<comment type="subcellular location">
    <subcellularLocation>
        <location evidence="1">Cell inner membrane</location>
        <topology evidence="1">Multi-pass membrane protein</topology>
    </subcellularLocation>
</comment>
<keyword evidence="2" id="KW-0813">Transport</keyword>
<dbReference type="RefSeq" id="WP_371954049.1">
    <property type="nucleotide sequence ID" value="NZ_JAXCEI010000019.1"/>
</dbReference>
<dbReference type="Gene3D" id="1.20.1250.20">
    <property type="entry name" value="MFS general substrate transporter like domains"/>
    <property type="match status" value="1"/>
</dbReference>
<dbReference type="EMBL" id="JAXCEI010000019">
    <property type="protein sequence ID" value="MFA1543477.1"/>
    <property type="molecule type" value="Genomic_DNA"/>
</dbReference>
<feature type="transmembrane region" description="Helical" evidence="8">
    <location>
        <begin position="74"/>
        <end position="97"/>
    </location>
</feature>
<dbReference type="InterPro" id="IPR010290">
    <property type="entry name" value="TM_effector"/>
</dbReference>
<organism evidence="9 10">
    <name type="scientific">Actinomadura monticuli</name>
    <dbReference type="NCBI Taxonomy" id="3097367"/>
    <lineage>
        <taxon>Bacteria</taxon>
        <taxon>Bacillati</taxon>
        <taxon>Actinomycetota</taxon>
        <taxon>Actinomycetes</taxon>
        <taxon>Streptosporangiales</taxon>
        <taxon>Thermomonosporaceae</taxon>
        <taxon>Actinomadura</taxon>
    </lineage>
</organism>
<reference evidence="9 10" key="1">
    <citation type="submission" date="2023-11" db="EMBL/GenBank/DDBJ databases">
        <title>Actinomadura monticuli sp. nov., isolated from volcanic ash.</title>
        <authorList>
            <person name="Lee S.D."/>
            <person name="Yang H."/>
            <person name="Kim I.S."/>
        </authorList>
    </citation>
    <scope>NUCLEOTIDE SEQUENCE [LARGE SCALE GENOMIC DNA]</scope>
    <source>
        <strain evidence="9 10">DLS-62</strain>
    </source>
</reference>
<protein>
    <submittedName>
        <fullName evidence="9">MFS transporter</fullName>
    </submittedName>
</protein>
<keyword evidence="4 8" id="KW-0812">Transmembrane</keyword>